<evidence type="ECO:0000256" key="7">
    <source>
        <dbReference type="ARBA" id="ARBA00023136"/>
    </source>
</evidence>
<keyword evidence="3" id="KW-1003">Cell membrane</keyword>
<feature type="transmembrane region" description="Helical" evidence="8">
    <location>
        <begin position="12"/>
        <end position="31"/>
    </location>
</feature>
<evidence type="ECO:0000313" key="10">
    <source>
        <dbReference type="Proteomes" id="UP000702544"/>
    </source>
</evidence>
<dbReference type="GO" id="GO:0008360">
    <property type="term" value="P:regulation of cell shape"/>
    <property type="evidence" value="ECO:0007669"/>
    <property type="project" value="UniProtKB-KW"/>
</dbReference>
<feature type="transmembrane region" description="Helical" evidence="8">
    <location>
        <begin position="102"/>
        <end position="124"/>
    </location>
</feature>
<evidence type="ECO:0000256" key="3">
    <source>
        <dbReference type="ARBA" id="ARBA00022475"/>
    </source>
</evidence>
<evidence type="ECO:0000256" key="1">
    <source>
        <dbReference type="ARBA" id="ARBA00004651"/>
    </source>
</evidence>
<keyword evidence="5" id="KW-0133">Cell shape</keyword>
<feature type="transmembrane region" description="Helical" evidence="8">
    <location>
        <begin position="130"/>
        <end position="151"/>
    </location>
</feature>
<evidence type="ECO:0000256" key="2">
    <source>
        <dbReference type="ARBA" id="ARBA00007776"/>
    </source>
</evidence>
<evidence type="ECO:0000256" key="4">
    <source>
        <dbReference type="ARBA" id="ARBA00022692"/>
    </source>
</evidence>
<dbReference type="Proteomes" id="UP000702544">
    <property type="component" value="Unassembled WGS sequence"/>
</dbReference>
<comment type="caution">
    <text evidence="9">The sequence shown here is derived from an EMBL/GenBank/DDBJ whole genome shotgun (WGS) entry which is preliminary data.</text>
</comment>
<evidence type="ECO:0000256" key="5">
    <source>
        <dbReference type="ARBA" id="ARBA00022960"/>
    </source>
</evidence>
<proteinExistence type="inferred from homology"/>
<name>A0AAE5CCN4_9BACT</name>
<dbReference type="InterPro" id="IPR007227">
    <property type="entry name" value="Cell_shape_determining_MreD"/>
</dbReference>
<protein>
    <submittedName>
        <fullName evidence="9">Rod shape-determining protein MreD</fullName>
    </submittedName>
</protein>
<keyword evidence="6 8" id="KW-1133">Transmembrane helix</keyword>
<comment type="similarity">
    <text evidence="2">Belongs to the MreD family.</text>
</comment>
<dbReference type="AlphaFoldDB" id="A0AAE5CCN4"/>
<evidence type="ECO:0000256" key="8">
    <source>
        <dbReference type="SAM" id="Phobius"/>
    </source>
</evidence>
<dbReference type="Pfam" id="PF04093">
    <property type="entry name" value="MreD"/>
    <property type="match status" value="1"/>
</dbReference>
<comment type="subcellular location">
    <subcellularLocation>
        <location evidence="1">Cell membrane</location>
        <topology evidence="1">Multi-pass membrane protein</topology>
    </subcellularLocation>
</comment>
<sequence length="158" mass="16793">MIEVDRSGVNVVLVVLVLILAFLHFLFGPLFDSWFAAPNLLVCGVLVAARQLRPGAAAALGFALGLLEDAMAVSHFGLATLLLVLLGYLGSLTRDLFVGEEILFIGTYLFIGTWLFEVTSYLAIGGDSLFFVLLQAPVDAIATGVVGYMVVPIMAKAS</sequence>
<dbReference type="EMBL" id="JAACAK010000114">
    <property type="protein sequence ID" value="NIR76203.1"/>
    <property type="molecule type" value="Genomic_DNA"/>
</dbReference>
<accession>A0AAE5CCN4</accession>
<reference evidence="9 10" key="1">
    <citation type="submission" date="2020-01" db="EMBL/GenBank/DDBJ databases">
        <title>Genomes assembled from Gulf of Kutch pelagic sediment metagenomes.</title>
        <authorList>
            <person name="Chandrashekar M."/>
            <person name="Mahajan M.S."/>
            <person name="Dave K.J."/>
            <person name="Vatsa P."/>
            <person name="Nathani N.M."/>
        </authorList>
    </citation>
    <scope>NUCLEOTIDE SEQUENCE [LARGE SCALE GENOMIC DNA]</scope>
    <source>
        <strain evidence="9">KS3-K002</strain>
    </source>
</reference>
<evidence type="ECO:0000256" key="6">
    <source>
        <dbReference type="ARBA" id="ARBA00022989"/>
    </source>
</evidence>
<evidence type="ECO:0000313" key="9">
    <source>
        <dbReference type="EMBL" id="NIR76203.1"/>
    </source>
</evidence>
<dbReference type="GO" id="GO:0005886">
    <property type="term" value="C:plasma membrane"/>
    <property type="evidence" value="ECO:0007669"/>
    <property type="project" value="UniProtKB-SubCell"/>
</dbReference>
<gene>
    <name evidence="9" type="ORF">GWO12_13995</name>
</gene>
<keyword evidence="4 8" id="KW-0812">Transmembrane</keyword>
<organism evidence="9 10">
    <name type="scientific">Candidatus Kutchimonas denitrificans</name>
    <dbReference type="NCBI Taxonomy" id="3056748"/>
    <lineage>
        <taxon>Bacteria</taxon>
        <taxon>Pseudomonadati</taxon>
        <taxon>Gemmatimonadota</taxon>
        <taxon>Gemmatimonadia</taxon>
        <taxon>Candidatus Palauibacterales</taxon>
        <taxon>Candidatus Palauibacteraceae</taxon>
        <taxon>Candidatus Kutchimonas</taxon>
    </lineage>
</organism>
<keyword evidence="7 8" id="KW-0472">Membrane</keyword>
<feature type="transmembrane region" description="Helical" evidence="8">
    <location>
        <begin position="70"/>
        <end position="90"/>
    </location>
</feature>